<gene>
    <name evidence="1" type="ORF">RFN29_01400</name>
</gene>
<organism evidence="1 2">
    <name type="scientific">Mesorhizobium captivum</name>
    <dbReference type="NCBI Taxonomy" id="3072319"/>
    <lineage>
        <taxon>Bacteria</taxon>
        <taxon>Pseudomonadati</taxon>
        <taxon>Pseudomonadota</taxon>
        <taxon>Alphaproteobacteria</taxon>
        <taxon>Hyphomicrobiales</taxon>
        <taxon>Phyllobacteriaceae</taxon>
        <taxon>Mesorhizobium</taxon>
    </lineage>
</organism>
<name>A0ABU4YTE3_9HYPH</name>
<accession>A0ABU4YTE3</accession>
<proteinExistence type="predicted"/>
<comment type="caution">
    <text evidence="1">The sequence shown here is derived from an EMBL/GenBank/DDBJ whole genome shotgun (WGS) entry which is preliminary data.</text>
</comment>
<sequence length="176" mass="19996">MAEDCRGGFMSIDLQSIAAASEILSAIKNHLESDDVDHSLGDELCNALRIIYFVPDSVLSFLRDVSEGLPVSDDRIRAVLSSFNDRQWNVEEALDKIDFARLGKDLRLNLRTASRLQAIRVGKISLRRDIQNEINYYGQRGIKPDRKRVAELTAAIEKLNNLIEEVEMLINKRPNR</sequence>
<protein>
    <submittedName>
        <fullName evidence="1">Uncharacterized protein</fullName>
    </submittedName>
</protein>
<reference evidence="1 2" key="1">
    <citation type="submission" date="2023-08" db="EMBL/GenBank/DDBJ databases">
        <title>Implementing the SeqCode for naming new Mesorhizobium species isolated from Vachellia karroo root nodules.</title>
        <authorList>
            <person name="Van Lill M."/>
        </authorList>
    </citation>
    <scope>NUCLEOTIDE SEQUENCE [LARGE SCALE GENOMIC DNA]</scope>
    <source>
        <strain evidence="1 2">VK22B</strain>
    </source>
</reference>
<dbReference type="RefSeq" id="WP_320224349.1">
    <property type="nucleotide sequence ID" value="NZ_JAVIJC010000001.1"/>
</dbReference>
<dbReference type="Proteomes" id="UP001271249">
    <property type="component" value="Unassembled WGS sequence"/>
</dbReference>
<evidence type="ECO:0000313" key="1">
    <source>
        <dbReference type="EMBL" id="MDX8490225.1"/>
    </source>
</evidence>
<evidence type="ECO:0000313" key="2">
    <source>
        <dbReference type="Proteomes" id="UP001271249"/>
    </source>
</evidence>
<dbReference type="EMBL" id="JAVIJC010000001">
    <property type="protein sequence ID" value="MDX8490225.1"/>
    <property type="molecule type" value="Genomic_DNA"/>
</dbReference>
<keyword evidence="2" id="KW-1185">Reference proteome</keyword>